<dbReference type="Proteomes" id="UP001562159">
    <property type="component" value="Unassembled WGS sequence"/>
</dbReference>
<dbReference type="InterPro" id="IPR025489">
    <property type="entry name" value="DUF4381"/>
</dbReference>
<evidence type="ECO:0000256" key="1">
    <source>
        <dbReference type="SAM" id="Phobius"/>
    </source>
</evidence>
<gene>
    <name evidence="2" type="ORF">AB7878_07405</name>
</gene>
<accession>A0ABV4AS63</accession>
<keyword evidence="1" id="KW-0812">Transmembrane</keyword>
<name>A0ABV4AS63_9GAMM</name>
<protein>
    <submittedName>
        <fullName evidence="2">DUF4381 family protein</fullName>
    </submittedName>
</protein>
<dbReference type="EMBL" id="JBGBPY010000001">
    <property type="protein sequence ID" value="MEY2182241.1"/>
    <property type="molecule type" value="Genomic_DNA"/>
</dbReference>
<feature type="transmembrane region" description="Helical" evidence="1">
    <location>
        <begin position="34"/>
        <end position="53"/>
    </location>
</feature>
<proteinExistence type="predicted"/>
<dbReference type="Pfam" id="PF14316">
    <property type="entry name" value="DUF4381"/>
    <property type="match status" value="1"/>
</dbReference>
<evidence type="ECO:0000313" key="3">
    <source>
        <dbReference type="Proteomes" id="UP001562159"/>
    </source>
</evidence>
<evidence type="ECO:0000313" key="2">
    <source>
        <dbReference type="EMBL" id="MEY2182241.1"/>
    </source>
</evidence>
<keyword evidence="1" id="KW-1133">Transmembrane helix</keyword>
<sequence length="176" mass="19680">MMPSPPAPPPASTGPVLRDIHLPPAPPWWPPAPGWWLLAALVLLGCIALAWLWRRQRRLQQRRRQWLDELEHHAQRHVRDGDDAELAAALQQLLRRVARIHDGAATQQRGAAWHATLARVPVQPATLTRLVALESAMYRPRGALDAPAVLAAARAWLHAAARPRAWKRVASEPEHV</sequence>
<keyword evidence="1" id="KW-0472">Membrane</keyword>
<keyword evidence="3" id="KW-1185">Reference proteome</keyword>
<comment type="caution">
    <text evidence="2">The sequence shown here is derived from an EMBL/GenBank/DDBJ whole genome shotgun (WGS) entry which is preliminary data.</text>
</comment>
<organism evidence="2 3">
    <name type="scientific">Rhodanobacter humi</name>
    <dbReference type="NCBI Taxonomy" id="1888173"/>
    <lineage>
        <taxon>Bacteria</taxon>
        <taxon>Pseudomonadati</taxon>
        <taxon>Pseudomonadota</taxon>
        <taxon>Gammaproteobacteria</taxon>
        <taxon>Lysobacterales</taxon>
        <taxon>Rhodanobacteraceae</taxon>
        <taxon>Rhodanobacter</taxon>
    </lineage>
</organism>
<reference evidence="2 3" key="1">
    <citation type="submission" date="2024-07" db="EMBL/GenBank/DDBJ databases">
        <title>Molecular mechanisms and environmental adaptations of flagellar loss and biofilm growth of Rhodanobacter under environmental stress.</title>
        <authorList>
            <person name="Chen M."/>
        </authorList>
    </citation>
    <scope>NUCLEOTIDE SEQUENCE [LARGE SCALE GENOMIC DNA]</scope>
    <source>
        <strain evidence="2 3">RS22</strain>
    </source>
</reference>